<dbReference type="KEGG" id="mcee:MCEL_24790"/>
<dbReference type="OrthoDB" id="9776021at2"/>
<dbReference type="STRING" id="1249101.BST21_22905"/>
<organism evidence="1 2">
    <name type="scientific">Mycolicibacterium celeriflavum</name>
    <name type="common">Mycobacterium celeriflavum</name>
    <dbReference type="NCBI Taxonomy" id="1249101"/>
    <lineage>
        <taxon>Bacteria</taxon>
        <taxon>Bacillati</taxon>
        <taxon>Actinomycetota</taxon>
        <taxon>Actinomycetes</taxon>
        <taxon>Mycobacteriales</taxon>
        <taxon>Mycobacteriaceae</taxon>
        <taxon>Mycolicibacterium</taxon>
    </lineage>
</organism>
<sequence length="107" mass="11336">MHVAGNAEARAQLLRNILAVLEDDAALTESLLQNDPAKIHRLDAVRPKASLALPVPWPATPLSDAALMTNARNEPTLAAELLAELASADHSGSPPTLLLEDRLFVAS</sequence>
<evidence type="ECO:0000313" key="1">
    <source>
        <dbReference type="EMBL" id="BBY44184.1"/>
    </source>
</evidence>
<proteinExistence type="predicted"/>
<accession>A0A1X0BJX6</accession>
<dbReference type="RefSeq" id="WP_083007120.1">
    <property type="nucleotide sequence ID" value="NZ_AP022591.1"/>
</dbReference>
<evidence type="ECO:0000313" key="2">
    <source>
        <dbReference type="Proteomes" id="UP000466431"/>
    </source>
</evidence>
<dbReference type="AlphaFoldDB" id="A0A1X0BJX6"/>
<dbReference type="Proteomes" id="UP000466431">
    <property type="component" value="Chromosome"/>
</dbReference>
<gene>
    <name evidence="1" type="ORF">MCEL_24790</name>
</gene>
<protein>
    <submittedName>
        <fullName evidence="1">Uncharacterized protein</fullName>
    </submittedName>
</protein>
<reference evidence="1 2" key="1">
    <citation type="journal article" date="2019" name="Emerg. Microbes Infect.">
        <title>Comprehensive subspecies identification of 175 nontuberculous mycobacteria species based on 7547 genomic profiles.</title>
        <authorList>
            <person name="Matsumoto Y."/>
            <person name="Kinjo T."/>
            <person name="Motooka D."/>
            <person name="Nabeya D."/>
            <person name="Jung N."/>
            <person name="Uechi K."/>
            <person name="Horii T."/>
            <person name="Iida T."/>
            <person name="Fujita J."/>
            <person name="Nakamura S."/>
        </authorList>
    </citation>
    <scope>NUCLEOTIDE SEQUENCE [LARGE SCALE GENOMIC DNA]</scope>
    <source>
        <strain evidence="1 2">JCM 18439</strain>
    </source>
</reference>
<name>A0A1X0BJX6_MYCCF</name>
<dbReference type="EMBL" id="AP022591">
    <property type="protein sequence ID" value="BBY44184.1"/>
    <property type="molecule type" value="Genomic_DNA"/>
</dbReference>
<keyword evidence="2" id="KW-1185">Reference proteome</keyword>